<dbReference type="PANTHER" id="PTHR43150:SF2">
    <property type="entry name" value="HYPERKINETIC, ISOFORM M"/>
    <property type="match status" value="1"/>
</dbReference>
<dbReference type="PRINTS" id="PR01577">
    <property type="entry name" value="KCNABCHANNEL"/>
</dbReference>
<dbReference type="PANTHER" id="PTHR43150">
    <property type="entry name" value="HYPERKINETIC, ISOFORM M"/>
    <property type="match status" value="1"/>
</dbReference>
<name>A0ABD2QM79_9PLAT</name>
<dbReference type="EMBL" id="JBJKFK010000045">
    <property type="protein sequence ID" value="KAL3320540.1"/>
    <property type="molecule type" value="Genomic_DNA"/>
</dbReference>
<protein>
    <submittedName>
        <fullName evidence="5">Voltage-gated potassium channel subunit beta-3</fullName>
    </submittedName>
</protein>
<gene>
    <name evidence="5" type="primary">KCNAB3_2</name>
    <name evidence="5" type="ORF">Ciccas_000772</name>
</gene>
<dbReference type="Pfam" id="PF00248">
    <property type="entry name" value="Aldo_ket_red"/>
    <property type="match status" value="1"/>
</dbReference>
<keyword evidence="5" id="KW-0813">Transport</keyword>
<dbReference type="InterPro" id="IPR005399">
    <property type="entry name" value="K_chnl_volt-dep_bsu_KCNAB-rel"/>
</dbReference>
<keyword evidence="6" id="KW-1185">Reference proteome</keyword>
<dbReference type="GO" id="GO:0016491">
    <property type="term" value="F:oxidoreductase activity"/>
    <property type="evidence" value="ECO:0007669"/>
    <property type="project" value="UniProtKB-KW"/>
</dbReference>
<comment type="caution">
    <text evidence="5">The sequence shown here is derived from an EMBL/GenBank/DDBJ whole genome shotgun (WGS) entry which is preliminary data.</text>
</comment>
<dbReference type="InterPro" id="IPR036812">
    <property type="entry name" value="NAD(P)_OxRdtase_dom_sf"/>
</dbReference>
<comment type="similarity">
    <text evidence="1">Belongs to the shaker potassium channel beta subunit family.</text>
</comment>
<dbReference type="Gene3D" id="3.20.20.100">
    <property type="entry name" value="NADP-dependent oxidoreductase domain"/>
    <property type="match status" value="1"/>
</dbReference>
<evidence type="ECO:0000256" key="1">
    <source>
        <dbReference type="ARBA" id="ARBA00006515"/>
    </source>
</evidence>
<dbReference type="AlphaFoldDB" id="A0ABD2QM79"/>
<dbReference type="GO" id="GO:0034220">
    <property type="term" value="P:monoatomic ion transmembrane transport"/>
    <property type="evidence" value="ECO:0007669"/>
    <property type="project" value="UniProtKB-KW"/>
</dbReference>
<keyword evidence="5" id="KW-0407">Ion channel</keyword>
<keyword evidence="2" id="KW-0521">NADP</keyword>
<keyword evidence="3" id="KW-0560">Oxidoreductase</keyword>
<evidence type="ECO:0000313" key="6">
    <source>
        <dbReference type="Proteomes" id="UP001626550"/>
    </source>
</evidence>
<accession>A0ABD2QM79</accession>
<sequence>MPGTWPTFGGLLSEDVSLLAHENDAVLTLAYESGVNFFDTSESYANGNGGRTGSPAGQEVMEEVVLRYLHKSIRHFKRLQLDYVDIALSVKYDTKCPMEEIVRAFSYLVDSGKILYWGTSRWSHSEILEAHATARQLNLIPPTVEQSEYHMLNRDRIEVQFCEITEKIGASQSFPFFWTKYSRGPSKSGHHVS</sequence>
<reference evidence="5 6" key="1">
    <citation type="submission" date="2024-11" db="EMBL/GenBank/DDBJ databases">
        <title>Adaptive evolution of stress response genes in parasites aligns with host niche diversity.</title>
        <authorList>
            <person name="Hahn C."/>
            <person name="Resl P."/>
        </authorList>
    </citation>
    <scope>NUCLEOTIDE SEQUENCE [LARGE SCALE GENOMIC DNA]</scope>
    <source>
        <strain evidence="5">EGGRZ-B1_66</strain>
        <tissue evidence="5">Body</tissue>
    </source>
</reference>
<dbReference type="SUPFAM" id="SSF51430">
    <property type="entry name" value="NAD(P)-linked oxidoreductase"/>
    <property type="match status" value="1"/>
</dbReference>
<evidence type="ECO:0000313" key="5">
    <source>
        <dbReference type="EMBL" id="KAL3320540.1"/>
    </source>
</evidence>
<keyword evidence="5" id="KW-0406">Ion transport</keyword>
<evidence type="ECO:0000256" key="3">
    <source>
        <dbReference type="ARBA" id="ARBA00023002"/>
    </source>
</evidence>
<dbReference type="Proteomes" id="UP001626550">
    <property type="component" value="Unassembled WGS sequence"/>
</dbReference>
<evidence type="ECO:0000259" key="4">
    <source>
        <dbReference type="Pfam" id="PF00248"/>
    </source>
</evidence>
<dbReference type="InterPro" id="IPR023210">
    <property type="entry name" value="NADP_OxRdtase_dom"/>
</dbReference>
<evidence type="ECO:0000256" key="2">
    <source>
        <dbReference type="ARBA" id="ARBA00022857"/>
    </source>
</evidence>
<organism evidence="5 6">
    <name type="scientific">Cichlidogyrus casuarinus</name>
    <dbReference type="NCBI Taxonomy" id="1844966"/>
    <lineage>
        <taxon>Eukaryota</taxon>
        <taxon>Metazoa</taxon>
        <taxon>Spiralia</taxon>
        <taxon>Lophotrochozoa</taxon>
        <taxon>Platyhelminthes</taxon>
        <taxon>Monogenea</taxon>
        <taxon>Monopisthocotylea</taxon>
        <taxon>Dactylogyridea</taxon>
        <taxon>Ancyrocephalidae</taxon>
        <taxon>Cichlidogyrus</taxon>
    </lineage>
</organism>
<proteinExistence type="inferred from homology"/>
<feature type="domain" description="NADP-dependent oxidoreductase" evidence="4">
    <location>
        <begin position="74"/>
        <end position="161"/>
    </location>
</feature>